<feature type="domain" description="Phosphomannose isomerase type I catalytic" evidence="10">
    <location>
        <begin position="113"/>
        <end position="270"/>
    </location>
</feature>
<dbReference type="InterPro" id="IPR046458">
    <property type="entry name" value="PMI_typeI_hel"/>
</dbReference>
<evidence type="ECO:0000256" key="5">
    <source>
        <dbReference type="ARBA" id="ARBA00011956"/>
    </source>
</evidence>
<dbReference type="Gene3D" id="1.10.441.10">
    <property type="entry name" value="Phosphomannose Isomerase, domain 2"/>
    <property type="match status" value="1"/>
</dbReference>
<dbReference type="EMBL" id="HBGA01092417">
    <property type="protein sequence ID" value="CAD9023452.1"/>
    <property type="molecule type" value="Transcribed_RNA"/>
</dbReference>
<dbReference type="NCBIfam" id="TIGR00218">
    <property type="entry name" value="manA"/>
    <property type="match status" value="1"/>
</dbReference>
<comment type="pathway">
    <text evidence="3">Nucleotide-sugar biosynthesis; GDP-alpha-D-mannose biosynthesis; alpha-D-mannose 1-phosphate from D-fructose 6-phosphate: step 1/2.</text>
</comment>
<dbReference type="InterPro" id="IPR018050">
    <property type="entry name" value="Pmannose_isomerase-type1_CS"/>
</dbReference>
<dbReference type="GO" id="GO:0009298">
    <property type="term" value="P:GDP-mannose biosynthetic process"/>
    <property type="evidence" value="ECO:0007669"/>
    <property type="project" value="UniProtKB-UniPathway"/>
</dbReference>
<evidence type="ECO:0000256" key="8">
    <source>
        <dbReference type="ARBA" id="ARBA00023235"/>
    </source>
</evidence>
<comment type="catalytic activity">
    <reaction evidence="1">
        <text>D-mannose 6-phosphate = D-fructose 6-phosphate</text>
        <dbReference type="Rhea" id="RHEA:12356"/>
        <dbReference type="ChEBI" id="CHEBI:58735"/>
        <dbReference type="ChEBI" id="CHEBI:61527"/>
        <dbReference type="EC" id="5.3.1.8"/>
    </reaction>
</comment>
<dbReference type="GO" id="GO:0008270">
    <property type="term" value="F:zinc ion binding"/>
    <property type="evidence" value="ECO:0007669"/>
    <property type="project" value="InterPro"/>
</dbReference>
<dbReference type="PROSITE" id="PS00966">
    <property type="entry name" value="PMI_I_2"/>
    <property type="match status" value="1"/>
</dbReference>
<dbReference type="PANTHER" id="PTHR10309:SF0">
    <property type="entry name" value="MANNOSE-6-PHOSPHATE ISOMERASE"/>
    <property type="match status" value="1"/>
</dbReference>
<evidence type="ECO:0000256" key="9">
    <source>
        <dbReference type="SAM" id="MobiDB-lite"/>
    </source>
</evidence>
<dbReference type="EC" id="5.3.1.8" evidence="5"/>
<dbReference type="CDD" id="cd07011">
    <property type="entry name" value="cupin_PMI_type_I_N"/>
    <property type="match status" value="1"/>
</dbReference>
<feature type="region of interest" description="Disordered" evidence="9">
    <location>
        <begin position="1"/>
        <end position="22"/>
    </location>
</feature>
<dbReference type="GO" id="GO:0005829">
    <property type="term" value="C:cytosol"/>
    <property type="evidence" value="ECO:0007669"/>
    <property type="project" value="TreeGrafter"/>
</dbReference>
<evidence type="ECO:0000259" key="11">
    <source>
        <dbReference type="Pfam" id="PF20512"/>
    </source>
</evidence>
<feature type="compositionally biased region" description="Low complexity" evidence="9">
    <location>
        <begin position="7"/>
        <end position="17"/>
    </location>
</feature>
<name>A0A6U8FS25_9EUGL</name>
<evidence type="ECO:0000313" key="14">
    <source>
        <dbReference type="EMBL" id="CAD9023454.1"/>
    </source>
</evidence>
<dbReference type="Pfam" id="PF20512">
    <property type="entry name" value="PMI_typeI_hel"/>
    <property type="match status" value="1"/>
</dbReference>
<keyword evidence="6" id="KW-0479">Metal-binding</keyword>
<evidence type="ECO:0000256" key="7">
    <source>
        <dbReference type="ARBA" id="ARBA00022833"/>
    </source>
</evidence>
<dbReference type="SUPFAM" id="SSF51182">
    <property type="entry name" value="RmlC-like cupins"/>
    <property type="match status" value="1"/>
</dbReference>
<dbReference type="Pfam" id="PF20511">
    <property type="entry name" value="PMI_typeI_cat"/>
    <property type="match status" value="1"/>
</dbReference>
<dbReference type="EMBL" id="HBGA01092418">
    <property type="protein sequence ID" value="CAD9023453.1"/>
    <property type="molecule type" value="Transcribed_RNA"/>
</dbReference>
<dbReference type="InterPro" id="IPR014710">
    <property type="entry name" value="RmlC-like_jellyroll"/>
</dbReference>
<dbReference type="AlphaFoldDB" id="A0A6U8FS25"/>
<comment type="cofactor">
    <cofactor evidence="2">
        <name>Zn(2+)</name>
        <dbReference type="ChEBI" id="CHEBI:29105"/>
    </cofactor>
</comment>
<evidence type="ECO:0000256" key="6">
    <source>
        <dbReference type="ARBA" id="ARBA00022723"/>
    </source>
</evidence>
<dbReference type="UniPathway" id="UPA00126">
    <property type="reaction ID" value="UER00423"/>
</dbReference>
<gene>
    <name evidence="12" type="ORF">EGYM00392_LOCUS34577</name>
    <name evidence="13" type="ORF">EGYM00392_LOCUS34578</name>
    <name evidence="14" type="ORF">EGYM00392_LOCUS34579</name>
</gene>
<evidence type="ECO:0000256" key="1">
    <source>
        <dbReference type="ARBA" id="ARBA00000757"/>
    </source>
</evidence>
<sequence length="540" mass="60290">MSAYSASPSTPRTTSRTPTPPRTTVVNVEEFEMDGRSIETKSADHVPIVFKANPFKHTYPILRHTCFGVQGKQTCEVRDTTTNPMFRDMEEDDPQIQYVAKPFRSKSVQKPYRLRCGVMNYAWGKQSTDSAVAQWMQEGDPTYQVEQRPYAELWVGTHTNAPSYMQESTGSSSNLVSENSSFANQSLHEFLQRNPATLGDAHTEQFGTDLPYLLKILSVATALSIQAHPEKSHAERLHASDPDHYPDPNHKPEAVVALSNYKAMCSFRPLPEIAHHLQTIDELRALVHEDMVERFVTVVGSDGSSVEAKKEALKSIYMELLLCDSARVQQSIDAMTARLRNSTDLSWVESTFLDLTVQYPGDGGCFQVFFLNLIELKPGEGLFLAANEPHAYIHGDAVEIMARSDNVVRAGLTPKFKDHKVMGEMLSYDTQPLHIFRPNNEGPLTSYCPPPEYPDFKLLRVSLTEEWPGVSYELGKSSGCLLVTQGSATLLYCGKDCTIPTARLEVSVGSAYFLPSRLSVYFSRMTDFVAFIGECQIRAG</sequence>
<keyword evidence="8" id="KW-0413">Isomerase</keyword>
<evidence type="ECO:0000256" key="2">
    <source>
        <dbReference type="ARBA" id="ARBA00001947"/>
    </source>
</evidence>
<dbReference type="InterPro" id="IPR046457">
    <property type="entry name" value="PMI_typeI_cat"/>
</dbReference>
<comment type="similarity">
    <text evidence="4">Belongs to the mannose-6-phosphate isomerase type 1 family.</text>
</comment>
<evidence type="ECO:0000313" key="12">
    <source>
        <dbReference type="EMBL" id="CAD9023452.1"/>
    </source>
</evidence>
<organism evidence="14">
    <name type="scientific">Eutreptiella gymnastica</name>
    <dbReference type="NCBI Taxonomy" id="73025"/>
    <lineage>
        <taxon>Eukaryota</taxon>
        <taxon>Discoba</taxon>
        <taxon>Euglenozoa</taxon>
        <taxon>Euglenida</taxon>
        <taxon>Spirocuta</taxon>
        <taxon>Euglenophyceae</taxon>
        <taxon>Eutreptiales</taxon>
        <taxon>Eutreptiaceae</taxon>
        <taxon>Eutreptiella</taxon>
    </lineage>
</organism>
<evidence type="ECO:0000259" key="10">
    <source>
        <dbReference type="Pfam" id="PF20511"/>
    </source>
</evidence>
<dbReference type="Gene3D" id="2.60.120.10">
    <property type="entry name" value="Jelly Rolls"/>
    <property type="match status" value="2"/>
</dbReference>
<dbReference type="EMBL" id="HBGA01092419">
    <property type="protein sequence ID" value="CAD9023454.1"/>
    <property type="molecule type" value="Transcribed_RNA"/>
</dbReference>
<feature type="domain" description="Phosphomannose isomerase type I helical insertion" evidence="11">
    <location>
        <begin position="306"/>
        <end position="371"/>
    </location>
</feature>
<protein>
    <recommendedName>
        <fullName evidence="5">mannose-6-phosphate isomerase</fullName>
        <ecNumber evidence="5">5.3.1.8</ecNumber>
    </recommendedName>
</protein>
<dbReference type="PANTHER" id="PTHR10309">
    <property type="entry name" value="MANNOSE-6-PHOSPHATE ISOMERASE"/>
    <property type="match status" value="1"/>
</dbReference>
<evidence type="ECO:0000313" key="13">
    <source>
        <dbReference type="EMBL" id="CAD9023453.1"/>
    </source>
</evidence>
<proteinExistence type="inferred from homology"/>
<dbReference type="PROSITE" id="PS00965">
    <property type="entry name" value="PMI_I_1"/>
    <property type="match status" value="1"/>
</dbReference>
<dbReference type="InterPro" id="IPR016305">
    <property type="entry name" value="Mannose-6-P_Isomerase"/>
</dbReference>
<keyword evidence="7" id="KW-0862">Zinc</keyword>
<dbReference type="PRINTS" id="PR00714">
    <property type="entry name" value="MAN6PISMRASE"/>
</dbReference>
<dbReference type="GO" id="GO:0004476">
    <property type="term" value="F:mannose-6-phosphate isomerase activity"/>
    <property type="evidence" value="ECO:0007669"/>
    <property type="project" value="UniProtKB-EC"/>
</dbReference>
<evidence type="ECO:0000256" key="3">
    <source>
        <dbReference type="ARBA" id="ARBA00004666"/>
    </source>
</evidence>
<dbReference type="InterPro" id="IPR001250">
    <property type="entry name" value="Man6P_Isoase-1"/>
</dbReference>
<evidence type="ECO:0000256" key="4">
    <source>
        <dbReference type="ARBA" id="ARBA00010772"/>
    </source>
</evidence>
<dbReference type="InterPro" id="IPR011051">
    <property type="entry name" value="RmlC_Cupin_sf"/>
</dbReference>
<reference evidence="14" key="1">
    <citation type="submission" date="2021-01" db="EMBL/GenBank/DDBJ databases">
        <authorList>
            <person name="Corre E."/>
            <person name="Pelletier E."/>
            <person name="Niang G."/>
            <person name="Scheremetjew M."/>
            <person name="Finn R."/>
            <person name="Kale V."/>
            <person name="Holt S."/>
            <person name="Cochrane G."/>
            <person name="Meng A."/>
            <person name="Brown T."/>
            <person name="Cohen L."/>
        </authorList>
    </citation>
    <scope>NUCLEOTIDE SEQUENCE</scope>
    <source>
        <strain evidence="14">NIES-381</strain>
    </source>
</reference>
<dbReference type="GO" id="GO:0005975">
    <property type="term" value="P:carbohydrate metabolic process"/>
    <property type="evidence" value="ECO:0007669"/>
    <property type="project" value="InterPro"/>
</dbReference>
<accession>A0A6U8FS25</accession>